<dbReference type="PANTHER" id="PTHR12526">
    <property type="entry name" value="GLYCOSYLTRANSFERASE"/>
    <property type="match status" value="1"/>
</dbReference>
<evidence type="ECO:0000313" key="2">
    <source>
        <dbReference type="EMBL" id="RSZ59007.1"/>
    </source>
</evidence>
<dbReference type="PANTHER" id="PTHR12526:SF627">
    <property type="entry name" value="D-RHAMNOSYLTRANSFERASE WBPZ"/>
    <property type="match status" value="1"/>
</dbReference>
<dbReference type="AlphaFoldDB" id="A0A430HN75"/>
<dbReference type="OrthoDB" id="9794513at2"/>
<proteinExistence type="predicted"/>
<sequence length="322" mass="35990">MRRLKVLTWHTHGSYLYYLSQAPHEFYVLSKPGRPPGYGGRTRNMPWGDNVHDMPASEARHHQFDCIVFQDDAQYEKDQYEFLSASQRALPRIYLEHDPPRAHPTDTRHPVDTAGVLLVHVTHFNALMWDSGATPTCVIEHGVKLPDGIDYSGQLDCGLVVVNHLARRGRRLGADIFEAVRAEVPLELVGMAAQELGGLGEIEHARLPAFAARYRYLFNPIRYTSLGLAVIEAMMVGMPVVALATTEMASVIDNGESGFIDTRLATLVEHMRELGRTPALARALGARARKRARERFAIGRFCDDWDRALRHVTGLSGASLRS</sequence>
<dbReference type="Pfam" id="PF00534">
    <property type="entry name" value="Glycos_transf_1"/>
    <property type="match status" value="1"/>
</dbReference>
<organism evidence="2 3">
    <name type="scientific">Massilia atriviolacea</name>
    <dbReference type="NCBI Taxonomy" id="2495579"/>
    <lineage>
        <taxon>Bacteria</taxon>
        <taxon>Pseudomonadati</taxon>
        <taxon>Pseudomonadota</taxon>
        <taxon>Betaproteobacteria</taxon>
        <taxon>Burkholderiales</taxon>
        <taxon>Oxalobacteraceae</taxon>
        <taxon>Telluria group</taxon>
        <taxon>Massilia</taxon>
    </lineage>
</organism>
<dbReference type="EMBL" id="RXLQ01000005">
    <property type="protein sequence ID" value="RSZ59007.1"/>
    <property type="molecule type" value="Genomic_DNA"/>
</dbReference>
<comment type="caution">
    <text evidence="2">The sequence shown here is derived from an EMBL/GenBank/DDBJ whole genome shotgun (WGS) entry which is preliminary data.</text>
</comment>
<reference evidence="2 3" key="1">
    <citation type="submission" date="2018-12" db="EMBL/GenBank/DDBJ databases">
        <authorList>
            <person name="Yang E."/>
        </authorList>
    </citation>
    <scope>NUCLEOTIDE SEQUENCE [LARGE SCALE GENOMIC DNA]</scope>
    <source>
        <strain evidence="2 3">SOD</strain>
    </source>
</reference>
<dbReference type="RefSeq" id="WP_126074211.1">
    <property type="nucleotide sequence ID" value="NZ_CP051166.1"/>
</dbReference>
<gene>
    <name evidence="2" type="ORF">EJB06_11800</name>
</gene>
<dbReference type="InterPro" id="IPR001296">
    <property type="entry name" value="Glyco_trans_1"/>
</dbReference>
<dbReference type="Proteomes" id="UP000278085">
    <property type="component" value="Unassembled WGS sequence"/>
</dbReference>
<keyword evidence="2" id="KW-0808">Transferase</keyword>
<name>A0A430HN75_9BURK</name>
<accession>A0A430HN75</accession>
<feature type="domain" description="Glycosyl transferase family 1" evidence="1">
    <location>
        <begin position="199"/>
        <end position="291"/>
    </location>
</feature>
<protein>
    <submittedName>
        <fullName evidence="2">Glycosyltransferase</fullName>
    </submittedName>
</protein>
<evidence type="ECO:0000313" key="3">
    <source>
        <dbReference type="Proteomes" id="UP000278085"/>
    </source>
</evidence>
<keyword evidence="3" id="KW-1185">Reference proteome</keyword>
<evidence type="ECO:0000259" key="1">
    <source>
        <dbReference type="Pfam" id="PF00534"/>
    </source>
</evidence>
<dbReference type="Gene3D" id="3.40.50.2000">
    <property type="entry name" value="Glycogen Phosphorylase B"/>
    <property type="match status" value="1"/>
</dbReference>
<dbReference type="GO" id="GO:0016757">
    <property type="term" value="F:glycosyltransferase activity"/>
    <property type="evidence" value="ECO:0007669"/>
    <property type="project" value="InterPro"/>
</dbReference>
<dbReference type="SUPFAM" id="SSF53756">
    <property type="entry name" value="UDP-Glycosyltransferase/glycogen phosphorylase"/>
    <property type="match status" value="1"/>
</dbReference>